<dbReference type="Pfam" id="PF00202">
    <property type="entry name" value="Aminotran_3"/>
    <property type="match status" value="1"/>
</dbReference>
<dbReference type="PANTHER" id="PTHR43713:SF3">
    <property type="entry name" value="GLUTAMATE-1-SEMIALDEHYDE 2,1-AMINOMUTASE 1, CHLOROPLASTIC-RELATED"/>
    <property type="match status" value="1"/>
</dbReference>
<dbReference type="Proteomes" id="UP001064087">
    <property type="component" value="Chromosome"/>
</dbReference>
<comment type="similarity">
    <text evidence="3">Belongs to the class-III pyridoxal-phosphate-dependent aminotransferase family.</text>
</comment>
<protein>
    <submittedName>
        <fullName evidence="4">Aminotransferase class III-fold pyridoxal phosphate-dependent enzyme</fullName>
    </submittedName>
</protein>
<keyword evidence="4" id="KW-0808">Transferase</keyword>
<dbReference type="InterPro" id="IPR005814">
    <property type="entry name" value="Aminotrans_3"/>
</dbReference>
<dbReference type="InterPro" id="IPR015424">
    <property type="entry name" value="PyrdxlP-dep_Trfase"/>
</dbReference>
<dbReference type="RefSeq" id="WP_263047800.1">
    <property type="nucleotide sequence ID" value="NZ_CP106738.1"/>
</dbReference>
<evidence type="ECO:0000256" key="3">
    <source>
        <dbReference type="RuleBase" id="RU003560"/>
    </source>
</evidence>
<dbReference type="InterPro" id="IPR015422">
    <property type="entry name" value="PyrdxlP-dep_Trfase_small"/>
</dbReference>
<evidence type="ECO:0000256" key="1">
    <source>
        <dbReference type="ARBA" id="ARBA00001933"/>
    </source>
</evidence>
<dbReference type="EMBL" id="CP106738">
    <property type="protein sequence ID" value="UXX83088.1"/>
    <property type="molecule type" value="Genomic_DNA"/>
</dbReference>
<accession>A0ABY6DD12</accession>
<evidence type="ECO:0000313" key="4">
    <source>
        <dbReference type="EMBL" id="UXX83088.1"/>
    </source>
</evidence>
<evidence type="ECO:0000313" key="5">
    <source>
        <dbReference type="Proteomes" id="UP001064087"/>
    </source>
</evidence>
<dbReference type="Gene3D" id="3.40.640.10">
    <property type="entry name" value="Type I PLP-dependent aspartate aminotransferase-like (Major domain)"/>
    <property type="match status" value="1"/>
</dbReference>
<name>A0ABY6DD12_9RHOB</name>
<dbReference type="CDD" id="cd00610">
    <property type="entry name" value="OAT_like"/>
    <property type="match status" value="1"/>
</dbReference>
<evidence type="ECO:0000256" key="2">
    <source>
        <dbReference type="ARBA" id="ARBA00022898"/>
    </source>
</evidence>
<keyword evidence="5" id="KW-1185">Reference proteome</keyword>
<gene>
    <name evidence="4" type="ORF">N7U68_18740</name>
</gene>
<organism evidence="4 5">
    <name type="scientific">Roseovarius pelagicus</name>
    <dbReference type="NCBI Taxonomy" id="2980108"/>
    <lineage>
        <taxon>Bacteria</taxon>
        <taxon>Pseudomonadati</taxon>
        <taxon>Pseudomonadota</taxon>
        <taxon>Alphaproteobacteria</taxon>
        <taxon>Rhodobacterales</taxon>
        <taxon>Roseobacteraceae</taxon>
        <taxon>Roseovarius</taxon>
    </lineage>
</organism>
<dbReference type="GO" id="GO:0008483">
    <property type="term" value="F:transaminase activity"/>
    <property type="evidence" value="ECO:0007669"/>
    <property type="project" value="UniProtKB-KW"/>
</dbReference>
<keyword evidence="4" id="KW-0032">Aminotransferase</keyword>
<sequence length="430" mass="44332">MTPDPASFDAAKSYRERALKTLSYGVSSTPRGRQQPAPIVADRAAGAHIWDRTGSRFIDYAAGYGPLILGHSPSCVIDAVKAELDRGLRTASVHEGEATLAELVCETLPAAQKCAFVSSGSEAIQLALRIARAATGRTKVVKFRGNYHGWMDGVHVAGAPGNDGPGTIGQDPGAAASLTILDWGDTNALAETLNSDYAAVILEPVAVNGGCFAPPNGFLAEARRLTKQHGAVLIFDEVITGYRLALGGAQAVHGVTPDMAVIGKAMGGGLPIGAVVGSDAVMEPVSSGRLLHRGTFNGNPVSIAAAIACISHLMEHAPTLYPYIDGLAAQLETGLRDAAARNGTVCTVNRTGSAVQLALGVAEMRGLADTARADFPATARFAGHLLREGVQIIGRGLTYTTAAHDAGDIAETITAYDAAFKAMADEGGAP</sequence>
<dbReference type="Gene3D" id="3.90.1150.10">
    <property type="entry name" value="Aspartate Aminotransferase, domain 1"/>
    <property type="match status" value="1"/>
</dbReference>
<dbReference type="PROSITE" id="PS00600">
    <property type="entry name" value="AA_TRANSFER_CLASS_3"/>
    <property type="match status" value="1"/>
</dbReference>
<dbReference type="SUPFAM" id="SSF53383">
    <property type="entry name" value="PLP-dependent transferases"/>
    <property type="match status" value="1"/>
</dbReference>
<reference evidence="4" key="1">
    <citation type="submission" date="2022-10" db="EMBL/GenBank/DDBJ databases">
        <title>Roseovarius pelagicus sp. nov., isolated from Arctic seawater.</title>
        <authorList>
            <person name="Hong Y.W."/>
            <person name="Hwang C.Y."/>
        </authorList>
    </citation>
    <scope>NUCLEOTIDE SEQUENCE</scope>
    <source>
        <strain evidence="4">HL-MP18</strain>
    </source>
</reference>
<dbReference type="InterPro" id="IPR049704">
    <property type="entry name" value="Aminotrans_3_PPA_site"/>
</dbReference>
<comment type="cofactor">
    <cofactor evidence="1">
        <name>pyridoxal 5'-phosphate</name>
        <dbReference type="ChEBI" id="CHEBI:597326"/>
    </cofactor>
</comment>
<keyword evidence="2 3" id="KW-0663">Pyridoxal phosphate</keyword>
<dbReference type="PANTHER" id="PTHR43713">
    <property type="entry name" value="GLUTAMATE-1-SEMIALDEHYDE 2,1-AMINOMUTASE"/>
    <property type="match status" value="1"/>
</dbReference>
<proteinExistence type="inferred from homology"/>
<dbReference type="InterPro" id="IPR015421">
    <property type="entry name" value="PyrdxlP-dep_Trfase_major"/>
</dbReference>